<gene>
    <name evidence="2" type="ORF">EYF80_043601</name>
</gene>
<evidence type="ECO:0000256" key="1">
    <source>
        <dbReference type="SAM" id="MobiDB-lite"/>
    </source>
</evidence>
<comment type="caution">
    <text evidence="2">The sequence shown here is derived from an EMBL/GenBank/DDBJ whole genome shotgun (WGS) entry which is preliminary data.</text>
</comment>
<reference evidence="2 3" key="1">
    <citation type="submission" date="2019-03" db="EMBL/GenBank/DDBJ databases">
        <title>First draft genome of Liparis tanakae, snailfish: a comprehensive survey of snailfish specific genes.</title>
        <authorList>
            <person name="Kim W."/>
            <person name="Song I."/>
            <person name="Jeong J.-H."/>
            <person name="Kim D."/>
            <person name="Kim S."/>
            <person name="Ryu S."/>
            <person name="Song J.Y."/>
            <person name="Lee S.K."/>
        </authorList>
    </citation>
    <scope>NUCLEOTIDE SEQUENCE [LARGE SCALE GENOMIC DNA]</scope>
    <source>
        <tissue evidence="2">Muscle</tissue>
    </source>
</reference>
<evidence type="ECO:0000313" key="2">
    <source>
        <dbReference type="EMBL" id="TNN46212.1"/>
    </source>
</evidence>
<dbReference type="EMBL" id="SRLO01000802">
    <property type="protein sequence ID" value="TNN46212.1"/>
    <property type="molecule type" value="Genomic_DNA"/>
</dbReference>
<dbReference type="AlphaFoldDB" id="A0A4Z2G119"/>
<name>A0A4Z2G119_9TELE</name>
<dbReference type="OrthoDB" id="7463797at2759"/>
<sequence length="200" mass="20655">MPDPLTVEVVELGIQLMDNKITSEAGGGHGGNNRRTVRCLVRSGSSSGKDAGRLSPSLSLPSPSDDVPQDGGWTGGGGWICGGGGGGGGGGRGGWPWGFLSLLWWASSPLRDGADTSWVFFTLKNTGEGGLFSRGLNTPTGAGAERRYHLFLALELAGALRSAARSSLGSMATPSGAWLHSLCFCRRPLVANMAAQWGQP</sequence>
<keyword evidence="3" id="KW-1185">Reference proteome</keyword>
<organism evidence="2 3">
    <name type="scientific">Liparis tanakae</name>
    <name type="common">Tanaka's snailfish</name>
    <dbReference type="NCBI Taxonomy" id="230148"/>
    <lineage>
        <taxon>Eukaryota</taxon>
        <taxon>Metazoa</taxon>
        <taxon>Chordata</taxon>
        <taxon>Craniata</taxon>
        <taxon>Vertebrata</taxon>
        <taxon>Euteleostomi</taxon>
        <taxon>Actinopterygii</taxon>
        <taxon>Neopterygii</taxon>
        <taxon>Teleostei</taxon>
        <taxon>Neoteleostei</taxon>
        <taxon>Acanthomorphata</taxon>
        <taxon>Eupercaria</taxon>
        <taxon>Perciformes</taxon>
        <taxon>Cottioidei</taxon>
        <taxon>Cottales</taxon>
        <taxon>Liparidae</taxon>
        <taxon>Liparis</taxon>
    </lineage>
</organism>
<feature type="compositionally biased region" description="Low complexity" evidence="1">
    <location>
        <begin position="54"/>
        <end position="64"/>
    </location>
</feature>
<proteinExistence type="predicted"/>
<feature type="region of interest" description="Disordered" evidence="1">
    <location>
        <begin position="43"/>
        <end position="85"/>
    </location>
</feature>
<accession>A0A4Z2G119</accession>
<protein>
    <submittedName>
        <fullName evidence="2">Uncharacterized protein</fullName>
    </submittedName>
</protein>
<dbReference type="Proteomes" id="UP000314294">
    <property type="component" value="Unassembled WGS sequence"/>
</dbReference>
<evidence type="ECO:0000313" key="3">
    <source>
        <dbReference type="Proteomes" id="UP000314294"/>
    </source>
</evidence>
<feature type="compositionally biased region" description="Gly residues" evidence="1">
    <location>
        <begin position="72"/>
        <end position="85"/>
    </location>
</feature>